<dbReference type="GO" id="GO:0005096">
    <property type="term" value="F:GTPase activator activity"/>
    <property type="evidence" value="ECO:0007669"/>
    <property type="project" value="TreeGrafter"/>
</dbReference>
<dbReference type="Proteomes" id="UP001381693">
    <property type="component" value="Unassembled WGS sequence"/>
</dbReference>
<keyword evidence="4" id="KW-1185">Reference proteome</keyword>
<dbReference type="EMBL" id="JAXCGZ010022912">
    <property type="protein sequence ID" value="KAK7021120.1"/>
    <property type="molecule type" value="Genomic_DNA"/>
</dbReference>
<comment type="caution">
    <text evidence="3">The sequence shown here is derived from an EMBL/GenBank/DDBJ whole genome shotgun (WGS) entry which is preliminary data.</text>
</comment>
<proteinExistence type="predicted"/>
<dbReference type="PROSITE" id="PS50238">
    <property type="entry name" value="RHOGAP"/>
    <property type="match status" value="1"/>
</dbReference>
<accession>A0AAN8WM97</accession>
<reference evidence="3 4" key="1">
    <citation type="submission" date="2023-11" db="EMBL/GenBank/DDBJ databases">
        <title>Halocaridina rubra genome assembly.</title>
        <authorList>
            <person name="Smith C."/>
        </authorList>
    </citation>
    <scope>NUCLEOTIDE SEQUENCE [LARGE SCALE GENOMIC DNA]</scope>
    <source>
        <strain evidence="3">EP-1</strain>
        <tissue evidence="3">Whole</tissue>
    </source>
</reference>
<dbReference type="InterPro" id="IPR000198">
    <property type="entry name" value="RhoGAP_dom"/>
</dbReference>
<dbReference type="Pfam" id="PF00620">
    <property type="entry name" value="RhoGAP"/>
    <property type="match status" value="1"/>
</dbReference>
<organism evidence="3 4">
    <name type="scientific">Halocaridina rubra</name>
    <name type="common">Hawaiian red shrimp</name>
    <dbReference type="NCBI Taxonomy" id="373956"/>
    <lineage>
        <taxon>Eukaryota</taxon>
        <taxon>Metazoa</taxon>
        <taxon>Ecdysozoa</taxon>
        <taxon>Arthropoda</taxon>
        <taxon>Crustacea</taxon>
        <taxon>Multicrustacea</taxon>
        <taxon>Malacostraca</taxon>
        <taxon>Eumalacostraca</taxon>
        <taxon>Eucarida</taxon>
        <taxon>Decapoda</taxon>
        <taxon>Pleocyemata</taxon>
        <taxon>Caridea</taxon>
        <taxon>Atyoidea</taxon>
        <taxon>Atyidae</taxon>
        <taxon>Halocaridina</taxon>
    </lineage>
</organism>
<dbReference type="InterPro" id="IPR008936">
    <property type="entry name" value="Rho_GTPase_activation_prot"/>
</dbReference>
<dbReference type="SUPFAM" id="SSF48350">
    <property type="entry name" value="GTPase activation domain, GAP"/>
    <property type="match status" value="1"/>
</dbReference>
<name>A0AAN8WM97_HALRR</name>
<protein>
    <submittedName>
        <fullName evidence="3">Rho GTPase-activating protein 11A</fullName>
    </submittedName>
</protein>
<dbReference type="Gene3D" id="1.10.555.10">
    <property type="entry name" value="Rho GTPase activation protein"/>
    <property type="match status" value="1"/>
</dbReference>
<dbReference type="InterPro" id="IPR042869">
    <property type="entry name" value="ARHGAP11A/B"/>
</dbReference>
<evidence type="ECO:0000313" key="3">
    <source>
        <dbReference type="EMBL" id="KAK7021120.1"/>
    </source>
</evidence>
<feature type="compositionally biased region" description="Basic residues" evidence="1">
    <location>
        <begin position="178"/>
        <end position="189"/>
    </location>
</feature>
<feature type="domain" description="Rho-GAP" evidence="2">
    <location>
        <begin position="1"/>
        <end position="147"/>
    </location>
</feature>
<dbReference type="GO" id="GO:0007165">
    <property type="term" value="P:signal transduction"/>
    <property type="evidence" value="ECO:0007669"/>
    <property type="project" value="InterPro"/>
</dbReference>
<sequence length="189" mass="21002">KLIDSNNSLPLNVHVIDAACLLKQFLRCLPEPILPSEVHCKILRCMELSEEARVEAVTLCTFLLPRAHRHTLVYLMDLMTEVAASSAHNLMDAHNLAIVLAPNLLPTTFTSTNSRKSATPNLHSEDALLTTNIEIMQLMIENAGKLCRIPNSLSLALDIREKSRSTENLLSSQQQSSARKKRRSASIHS</sequence>
<dbReference type="AlphaFoldDB" id="A0AAN8WM97"/>
<feature type="non-terminal residue" evidence="3">
    <location>
        <position position="1"/>
    </location>
</feature>
<evidence type="ECO:0000259" key="2">
    <source>
        <dbReference type="PROSITE" id="PS50238"/>
    </source>
</evidence>
<evidence type="ECO:0000313" key="4">
    <source>
        <dbReference type="Proteomes" id="UP001381693"/>
    </source>
</evidence>
<dbReference type="SMART" id="SM00324">
    <property type="entry name" value="RhoGAP"/>
    <property type="match status" value="1"/>
</dbReference>
<dbReference type="PANTHER" id="PTHR15670:SF4">
    <property type="entry name" value="RHO GTPASE-ACTIVATING PROTEIN 11A"/>
    <property type="match status" value="1"/>
</dbReference>
<dbReference type="PANTHER" id="PTHR15670">
    <property type="entry name" value="RHO GTPASE ACTIVATING PROTEIN 11A"/>
    <property type="match status" value="1"/>
</dbReference>
<evidence type="ECO:0000256" key="1">
    <source>
        <dbReference type="SAM" id="MobiDB-lite"/>
    </source>
</evidence>
<gene>
    <name evidence="3" type="primary">ARHGAP11A</name>
    <name evidence="3" type="ORF">SK128_027000</name>
</gene>
<feature type="region of interest" description="Disordered" evidence="1">
    <location>
        <begin position="166"/>
        <end position="189"/>
    </location>
</feature>